<dbReference type="EMBL" id="FNUY01000003">
    <property type="protein sequence ID" value="SEG10151.1"/>
    <property type="molecule type" value="Genomic_DNA"/>
</dbReference>
<dbReference type="Proteomes" id="UP000236743">
    <property type="component" value="Unassembled WGS sequence"/>
</dbReference>
<protein>
    <submittedName>
        <fullName evidence="2">Uncharacterized protein</fullName>
    </submittedName>
</protein>
<proteinExistence type="predicted"/>
<accession>A0A1H5XEG2</accession>
<sequence length="61" mass="6661">MPENDREDLDNRIAIARNNIANLTEQAAAASGAGIEESLATRLSEQQARLDELLQKRQALG</sequence>
<evidence type="ECO:0000313" key="3">
    <source>
        <dbReference type="Proteomes" id="UP000236743"/>
    </source>
</evidence>
<feature type="coiled-coil region" evidence="1">
    <location>
        <begin position="6"/>
        <end position="56"/>
    </location>
</feature>
<keyword evidence="3" id="KW-1185">Reference proteome</keyword>
<dbReference type="AlphaFoldDB" id="A0A1H5XEG2"/>
<dbReference type="RefSeq" id="WP_103872067.1">
    <property type="nucleotide sequence ID" value="NZ_FNUY01000003.1"/>
</dbReference>
<evidence type="ECO:0000313" key="2">
    <source>
        <dbReference type="EMBL" id="SEG10151.1"/>
    </source>
</evidence>
<name>A0A1H5XEG2_9HYPH</name>
<evidence type="ECO:0000256" key="1">
    <source>
        <dbReference type="SAM" id="Coils"/>
    </source>
</evidence>
<organism evidence="2 3">
    <name type="scientific">Bosea lathyri</name>
    <dbReference type="NCBI Taxonomy" id="1036778"/>
    <lineage>
        <taxon>Bacteria</taxon>
        <taxon>Pseudomonadati</taxon>
        <taxon>Pseudomonadota</taxon>
        <taxon>Alphaproteobacteria</taxon>
        <taxon>Hyphomicrobiales</taxon>
        <taxon>Boseaceae</taxon>
        <taxon>Bosea</taxon>
    </lineage>
</organism>
<keyword evidence="1" id="KW-0175">Coiled coil</keyword>
<reference evidence="2 3" key="1">
    <citation type="submission" date="2016-10" db="EMBL/GenBank/DDBJ databases">
        <authorList>
            <person name="de Groot N.N."/>
        </authorList>
    </citation>
    <scope>NUCLEOTIDE SEQUENCE [LARGE SCALE GENOMIC DNA]</scope>
    <source>
        <strain evidence="2 3">DSM 26656</strain>
    </source>
</reference>
<gene>
    <name evidence="2" type="ORF">SAMN04488115_103213</name>
</gene>